<keyword evidence="2" id="KW-1185">Reference proteome</keyword>
<evidence type="ECO:0000313" key="1">
    <source>
        <dbReference type="EMBL" id="KAF5798643.1"/>
    </source>
</evidence>
<reference evidence="1" key="2">
    <citation type="submission" date="2020-06" db="EMBL/GenBank/DDBJ databases">
        <title>Helianthus annuus Genome sequencing and assembly Release 2.</title>
        <authorList>
            <person name="Gouzy J."/>
            <person name="Langlade N."/>
            <person name="Munos S."/>
        </authorList>
    </citation>
    <scope>NUCLEOTIDE SEQUENCE</scope>
    <source>
        <tissue evidence="1">Leaves</tissue>
    </source>
</reference>
<sequence>MGETTAYALSWDELKELMHKKYCSRTESQKVETEFWNLKMEGPKIAEV</sequence>
<protein>
    <recommendedName>
        <fullName evidence="3">Retrotransposon gag domain-containing protein</fullName>
    </recommendedName>
</protein>
<dbReference type="AlphaFoldDB" id="A0A9K3IKH2"/>
<comment type="caution">
    <text evidence="1">The sequence shown here is derived from an EMBL/GenBank/DDBJ whole genome shotgun (WGS) entry which is preliminary data.</text>
</comment>
<dbReference type="Proteomes" id="UP000215914">
    <property type="component" value="Unassembled WGS sequence"/>
</dbReference>
<gene>
    <name evidence="1" type="ORF">HanXRQr2_Chr07g0295291</name>
</gene>
<evidence type="ECO:0008006" key="3">
    <source>
        <dbReference type="Google" id="ProtNLM"/>
    </source>
</evidence>
<name>A0A9K3IKH2_HELAN</name>
<dbReference type="EMBL" id="MNCJ02000322">
    <property type="protein sequence ID" value="KAF5798643.1"/>
    <property type="molecule type" value="Genomic_DNA"/>
</dbReference>
<proteinExistence type="predicted"/>
<evidence type="ECO:0000313" key="2">
    <source>
        <dbReference type="Proteomes" id="UP000215914"/>
    </source>
</evidence>
<organism evidence="1 2">
    <name type="scientific">Helianthus annuus</name>
    <name type="common">Common sunflower</name>
    <dbReference type="NCBI Taxonomy" id="4232"/>
    <lineage>
        <taxon>Eukaryota</taxon>
        <taxon>Viridiplantae</taxon>
        <taxon>Streptophyta</taxon>
        <taxon>Embryophyta</taxon>
        <taxon>Tracheophyta</taxon>
        <taxon>Spermatophyta</taxon>
        <taxon>Magnoliopsida</taxon>
        <taxon>eudicotyledons</taxon>
        <taxon>Gunneridae</taxon>
        <taxon>Pentapetalae</taxon>
        <taxon>asterids</taxon>
        <taxon>campanulids</taxon>
        <taxon>Asterales</taxon>
        <taxon>Asteraceae</taxon>
        <taxon>Asteroideae</taxon>
        <taxon>Heliantheae alliance</taxon>
        <taxon>Heliantheae</taxon>
        <taxon>Helianthus</taxon>
    </lineage>
</organism>
<dbReference type="Gramene" id="mRNA:HanXRQr2_Chr07g0295291">
    <property type="protein sequence ID" value="mRNA:HanXRQr2_Chr07g0295291"/>
    <property type="gene ID" value="HanXRQr2_Chr07g0295291"/>
</dbReference>
<reference evidence="1" key="1">
    <citation type="journal article" date="2017" name="Nature">
        <title>The sunflower genome provides insights into oil metabolism, flowering and Asterid evolution.</title>
        <authorList>
            <person name="Badouin H."/>
            <person name="Gouzy J."/>
            <person name="Grassa C.J."/>
            <person name="Murat F."/>
            <person name="Staton S.E."/>
            <person name="Cottret L."/>
            <person name="Lelandais-Briere C."/>
            <person name="Owens G.L."/>
            <person name="Carrere S."/>
            <person name="Mayjonade B."/>
            <person name="Legrand L."/>
            <person name="Gill N."/>
            <person name="Kane N.C."/>
            <person name="Bowers J.E."/>
            <person name="Hubner S."/>
            <person name="Bellec A."/>
            <person name="Berard A."/>
            <person name="Berges H."/>
            <person name="Blanchet N."/>
            <person name="Boniface M.C."/>
            <person name="Brunel D."/>
            <person name="Catrice O."/>
            <person name="Chaidir N."/>
            <person name="Claudel C."/>
            <person name="Donnadieu C."/>
            <person name="Faraut T."/>
            <person name="Fievet G."/>
            <person name="Helmstetter N."/>
            <person name="King M."/>
            <person name="Knapp S.J."/>
            <person name="Lai Z."/>
            <person name="Le Paslier M.C."/>
            <person name="Lippi Y."/>
            <person name="Lorenzon L."/>
            <person name="Mandel J.R."/>
            <person name="Marage G."/>
            <person name="Marchand G."/>
            <person name="Marquand E."/>
            <person name="Bret-Mestries E."/>
            <person name="Morien E."/>
            <person name="Nambeesan S."/>
            <person name="Nguyen T."/>
            <person name="Pegot-Espagnet P."/>
            <person name="Pouilly N."/>
            <person name="Raftis F."/>
            <person name="Sallet E."/>
            <person name="Schiex T."/>
            <person name="Thomas J."/>
            <person name="Vandecasteele C."/>
            <person name="Vares D."/>
            <person name="Vear F."/>
            <person name="Vautrin S."/>
            <person name="Crespi M."/>
            <person name="Mangin B."/>
            <person name="Burke J.M."/>
            <person name="Salse J."/>
            <person name="Munos S."/>
            <person name="Vincourt P."/>
            <person name="Rieseberg L.H."/>
            <person name="Langlade N.B."/>
        </authorList>
    </citation>
    <scope>NUCLEOTIDE SEQUENCE</scope>
    <source>
        <tissue evidence="1">Leaves</tissue>
    </source>
</reference>
<accession>A0A9K3IKH2</accession>